<gene>
    <name evidence="7" type="ORF">LLUT_LOCUS29570</name>
</gene>
<sequence>MFPDKTPNRWERMTHHVPGTWLPEDLKQRYEKLEHEVLMIVSGHYEFPELWKKVDVAALHQERPAVLDNRKKGLLWTDEEHRIYFFYMIDCFSGLKHVSKGDWKGIVTQFVVSRTPSQVASHAQKYFLRQNTSETSKKRKSIHDITTKESDQNSLSLPHFNKKHNSVPCLDNDTLPAQNWLPPLHICEHRQHELQRASHQPHAEMLQNDSSNNSPKQMARY</sequence>
<dbReference type="PANTHER" id="PTHR44191">
    <property type="entry name" value="TRANSCRIPTION FACTOR KUA1"/>
    <property type="match status" value="1"/>
</dbReference>
<keyword evidence="5" id="KW-0539">Nucleus</keyword>
<comment type="caution">
    <text evidence="7">The sequence shown here is derived from an EMBL/GenBank/DDBJ whole genome shotgun (WGS) entry which is preliminary data.</text>
</comment>
<evidence type="ECO:0000256" key="5">
    <source>
        <dbReference type="ARBA" id="ARBA00023242"/>
    </source>
</evidence>
<keyword evidence="8" id="KW-1185">Reference proteome</keyword>
<name>A0AAV1Y657_LUPLU</name>
<proteinExistence type="predicted"/>
<dbReference type="SUPFAM" id="SSF46689">
    <property type="entry name" value="Homeodomain-like"/>
    <property type="match status" value="1"/>
</dbReference>
<feature type="region of interest" description="Disordered" evidence="6">
    <location>
        <begin position="192"/>
        <end position="221"/>
    </location>
</feature>
<dbReference type="GO" id="GO:0009739">
    <property type="term" value="P:response to gibberellin"/>
    <property type="evidence" value="ECO:0007669"/>
    <property type="project" value="TreeGrafter"/>
</dbReference>
<protein>
    <submittedName>
        <fullName evidence="7">Uncharacterized protein</fullName>
    </submittedName>
</protein>
<keyword evidence="4" id="KW-0804">Transcription</keyword>
<dbReference type="AlphaFoldDB" id="A0AAV1Y657"/>
<dbReference type="InterPro" id="IPR009057">
    <property type="entry name" value="Homeodomain-like_sf"/>
</dbReference>
<accession>A0AAV1Y657</accession>
<dbReference type="GO" id="GO:0005634">
    <property type="term" value="C:nucleus"/>
    <property type="evidence" value="ECO:0007669"/>
    <property type="project" value="UniProtKB-SubCell"/>
</dbReference>
<evidence type="ECO:0000313" key="8">
    <source>
        <dbReference type="Proteomes" id="UP001497480"/>
    </source>
</evidence>
<comment type="subcellular location">
    <subcellularLocation>
        <location evidence="1">Nucleus</location>
    </subcellularLocation>
</comment>
<dbReference type="PANTHER" id="PTHR44191:SF13">
    <property type="entry name" value="DUPLICATED HOMEODOMAIN-LIKE SUPERFAMILY PROTEIN"/>
    <property type="match status" value="1"/>
</dbReference>
<dbReference type="NCBIfam" id="TIGR01557">
    <property type="entry name" value="myb_SHAQKYF"/>
    <property type="match status" value="1"/>
</dbReference>
<dbReference type="Proteomes" id="UP001497480">
    <property type="component" value="Unassembled WGS sequence"/>
</dbReference>
<keyword evidence="2" id="KW-0805">Transcription regulation</keyword>
<keyword evidence="3" id="KW-0238">DNA-binding</keyword>
<dbReference type="InterPro" id="IPR006447">
    <property type="entry name" value="Myb_dom_plants"/>
</dbReference>
<reference evidence="7 8" key="1">
    <citation type="submission" date="2024-03" db="EMBL/GenBank/DDBJ databases">
        <authorList>
            <person name="Martinez-Hernandez J."/>
        </authorList>
    </citation>
    <scope>NUCLEOTIDE SEQUENCE [LARGE SCALE GENOMIC DNA]</scope>
</reference>
<dbReference type="InterPro" id="IPR052245">
    <property type="entry name" value="Plant_Stress_Dev_TF"/>
</dbReference>
<feature type="compositionally biased region" description="Polar residues" evidence="6">
    <location>
        <begin position="207"/>
        <end position="221"/>
    </location>
</feature>
<dbReference type="EMBL" id="CAXHTB010000021">
    <property type="protein sequence ID" value="CAL0328510.1"/>
    <property type="molecule type" value="Genomic_DNA"/>
</dbReference>
<dbReference type="GO" id="GO:0009751">
    <property type="term" value="P:response to salicylic acid"/>
    <property type="evidence" value="ECO:0007669"/>
    <property type="project" value="TreeGrafter"/>
</dbReference>
<dbReference type="GO" id="GO:0003677">
    <property type="term" value="F:DNA binding"/>
    <property type="evidence" value="ECO:0007669"/>
    <property type="project" value="UniProtKB-KW"/>
</dbReference>
<dbReference type="Gene3D" id="1.10.10.60">
    <property type="entry name" value="Homeodomain-like"/>
    <property type="match status" value="1"/>
</dbReference>
<evidence type="ECO:0000256" key="6">
    <source>
        <dbReference type="SAM" id="MobiDB-lite"/>
    </source>
</evidence>
<feature type="region of interest" description="Disordered" evidence="6">
    <location>
        <begin position="131"/>
        <end position="158"/>
    </location>
</feature>
<feature type="compositionally biased region" description="Basic and acidic residues" evidence="6">
    <location>
        <begin position="142"/>
        <end position="151"/>
    </location>
</feature>
<evidence type="ECO:0000313" key="7">
    <source>
        <dbReference type="EMBL" id="CAL0328510.1"/>
    </source>
</evidence>
<dbReference type="GO" id="GO:0006355">
    <property type="term" value="P:regulation of DNA-templated transcription"/>
    <property type="evidence" value="ECO:0007669"/>
    <property type="project" value="UniProtKB-ARBA"/>
</dbReference>
<organism evidence="7 8">
    <name type="scientific">Lupinus luteus</name>
    <name type="common">European yellow lupine</name>
    <dbReference type="NCBI Taxonomy" id="3873"/>
    <lineage>
        <taxon>Eukaryota</taxon>
        <taxon>Viridiplantae</taxon>
        <taxon>Streptophyta</taxon>
        <taxon>Embryophyta</taxon>
        <taxon>Tracheophyta</taxon>
        <taxon>Spermatophyta</taxon>
        <taxon>Magnoliopsida</taxon>
        <taxon>eudicotyledons</taxon>
        <taxon>Gunneridae</taxon>
        <taxon>Pentapetalae</taxon>
        <taxon>rosids</taxon>
        <taxon>fabids</taxon>
        <taxon>Fabales</taxon>
        <taxon>Fabaceae</taxon>
        <taxon>Papilionoideae</taxon>
        <taxon>50 kb inversion clade</taxon>
        <taxon>genistoids sensu lato</taxon>
        <taxon>core genistoids</taxon>
        <taxon>Genisteae</taxon>
        <taxon>Lupinus</taxon>
    </lineage>
</organism>
<evidence type="ECO:0000256" key="1">
    <source>
        <dbReference type="ARBA" id="ARBA00004123"/>
    </source>
</evidence>
<evidence type="ECO:0000256" key="2">
    <source>
        <dbReference type="ARBA" id="ARBA00023015"/>
    </source>
</evidence>
<evidence type="ECO:0000256" key="4">
    <source>
        <dbReference type="ARBA" id="ARBA00023163"/>
    </source>
</evidence>
<evidence type="ECO:0000256" key="3">
    <source>
        <dbReference type="ARBA" id="ARBA00023125"/>
    </source>
</evidence>